<feature type="transmembrane region" description="Helical" evidence="6">
    <location>
        <begin position="235"/>
        <end position="252"/>
    </location>
</feature>
<sequence length="490" mass="55774">MSAIKKFLGQTAIYGVTTVVSRMFNFILTPLFTGVFQPAVYSIFTKMYASASLINAILAFGMESTYFRYLNKHEDKRQEVYNNSFFTVGFLSLLFLITGLLFAKPIAIHFSTEPGQVTDYMSYVNYFVWLLFIDAICVIPFAKLRADGKPIRFSVIKFLNIGSFIGFNLFFLFVVPAIIRTESSIGHWCASWYREGWIGYVFISNLIASVLTLLLLVPELLKLKLKFDAELFKKMFSYSWPVLIANLSFVVNENLDKMILEPLGVSAYNLGVYGAVCKIAVFLSLFITAFRLGAEPFFFSHAKNANARTTYATVLNYFVVALALIFVGLVANIEILKHFIDKEYWVGLNAVPILLFGYVCLGIYSNLSIWYRLSDQTRYGLYISVIGAIITIVLNIVLVPVYGFMGSAWVSMLAYFVMMVISYVLGQKNYPIPYNLKRILWYMLVSIILVALSFWVFNRNIYIGNVLFLVFIAGSFYAEKKELKQILKGK</sequence>
<feature type="transmembrane region" description="Helical" evidence="6">
    <location>
        <begin position="314"/>
        <end position="333"/>
    </location>
</feature>
<feature type="transmembrane region" description="Helical" evidence="6">
    <location>
        <begin position="80"/>
        <end position="103"/>
    </location>
</feature>
<dbReference type="PANTHER" id="PTHR30250:SF11">
    <property type="entry name" value="O-ANTIGEN TRANSPORTER-RELATED"/>
    <property type="match status" value="1"/>
</dbReference>
<reference evidence="8" key="1">
    <citation type="submission" date="2017-04" db="EMBL/GenBank/DDBJ databases">
        <authorList>
            <person name="Varghese N."/>
            <person name="Submissions S."/>
        </authorList>
    </citation>
    <scope>NUCLEOTIDE SEQUENCE [LARGE SCALE GENOMIC DNA]</scope>
    <source>
        <strain evidence="8">DSM 12126</strain>
    </source>
</reference>
<feature type="transmembrane region" description="Helical" evidence="6">
    <location>
        <begin position="438"/>
        <end position="455"/>
    </location>
</feature>
<feature type="transmembrane region" description="Helical" evidence="6">
    <location>
        <begin position="345"/>
        <end position="367"/>
    </location>
</feature>
<proteinExistence type="predicted"/>
<evidence type="ECO:0000256" key="6">
    <source>
        <dbReference type="SAM" id="Phobius"/>
    </source>
</evidence>
<keyword evidence="5 6" id="KW-0472">Membrane</keyword>
<evidence type="ECO:0000313" key="7">
    <source>
        <dbReference type="EMBL" id="SMC76582.1"/>
    </source>
</evidence>
<dbReference type="PANTHER" id="PTHR30250">
    <property type="entry name" value="PST FAMILY PREDICTED COLANIC ACID TRANSPORTER"/>
    <property type="match status" value="1"/>
</dbReference>
<feature type="transmembrane region" description="Helical" evidence="6">
    <location>
        <begin position="154"/>
        <end position="179"/>
    </location>
</feature>
<feature type="transmembrane region" description="Helical" evidence="6">
    <location>
        <begin position="123"/>
        <end position="142"/>
    </location>
</feature>
<comment type="subcellular location">
    <subcellularLocation>
        <location evidence="1">Cell membrane</location>
        <topology evidence="1">Multi-pass membrane protein</topology>
    </subcellularLocation>
</comment>
<organism evidence="7 8">
    <name type="scientific">Pedobacter africanus</name>
    <dbReference type="NCBI Taxonomy" id="151894"/>
    <lineage>
        <taxon>Bacteria</taxon>
        <taxon>Pseudomonadati</taxon>
        <taxon>Bacteroidota</taxon>
        <taxon>Sphingobacteriia</taxon>
        <taxon>Sphingobacteriales</taxon>
        <taxon>Sphingobacteriaceae</taxon>
        <taxon>Pedobacter</taxon>
    </lineage>
</organism>
<keyword evidence="8" id="KW-1185">Reference proteome</keyword>
<evidence type="ECO:0000256" key="1">
    <source>
        <dbReference type="ARBA" id="ARBA00004651"/>
    </source>
</evidence>
<dbReference type="RefSeq" id="WP_084239251.1">
    <property type="nucleotide sequence ID" value="NZ_FWXT01000001.1"/>
</dbReference>
<feature type="transmembrane region" description="Helical" evidence="6">
    <location>
        <begin position="272"/>
        <end position="293"/>
    </location>
</feature>
<protein>
    <submittedName>
        <fullName evidence="7">Membrane protein involved in the export of O-antigen and teichoic acid</fullName>
    </submittedName>
</protein>
<keyword evidence="3 6" id="KW-0812">Transmembrane</keyword>
<gene>
    <name evidence="7" type="ORF">SAMN04488524_2643</name>
</gene>
<dbReference type="InterPro" id="IPR002797">
    <property type="entry name" value="Polysacc_synth"/>
</dbReference>
<keyword evidence="2" id="KW-1003">Cell membrane</keyword>
<accession>A0A1W2BVE1</accession>
<feature type="transmembrane region" description="Helical" evidence="6">
    <location>
        <begin position="408"/>
        <end position="426"/>
    </location>
</feature>
<dbReference type="OrthoDB" id="9814608at2"/>
<feature type="transmembrane region" description="Helical" evidence="6">
    <location>
        <begin position="12"/>
        <end position="33"/>
    </location>
</feature>
<evidence type="ECO:0000256" key="5">
    <source>
        <dbReference type="ARBA" id="ARBA00023136"/>
    </source>
</evidence>
<keyword evidence="4 6" id="KW-1133">Transmembrane helix</keyword>
<dbReference type="InterPro" id="IPR050833">
    <property type="entry name" value="Poly_Biosynth_Transport"/>
</dbReference>
<evidence type="ECO:0000313" key="8">
    <source>
        <dbReference type="Proteomes" id="UP000192756"/>
    </source>
</evidence>
<dbReference type="GO" id="GO:0005886">
    <property type="term" value="C:plasma membrane"/>
    <property type="evidence" value="ECO:0007669"/>
    <property type="project" value="UniProtKB-SubCell"/>
</dbReference>
<feature type="transmembrane region" description="Helical" evidence="6">
    <location>
        <begin position="379"/>
        <end position="402"/>
    </location>
</feature>
<evidence type="ECO:0000256" key="2">
    <source>
        <dbReference type="ARBA" id="ARBA00022475"/>
    </source>
</evidence>
<dbReference type="AlphaFoldDB" id="A0A1W2BVE1"/>
<dbReference type="STRING" id="151894.SAMN04488524_2643"/>
<feature type="transmembrane region" description="Helical" evidence="6">
    <location>
        <begin position="39"/>
        <end position="60"/>
    </location>
</feature>
<dbReference type="Proteomes" id="UP000192756">
    <property type="component" value="Unassembled WGS sequence"/>
</dbReference>
<dbReference type="EMBL" id="FWXT01000001">
    <property type="protein sequence ID" value="SMC76582.1"/>
    <property type="molecule type" value="Genomic_DNA"/>
</dbReference>
<name>A0A1W2BVE1_9SPHI</name>
<feature type="transmembrane region" description="Helical" evidence="6">
    <location>
        <begin position="199"/>
        <end position="223"/>
    </location>
</feature>
<evidence type="ECO:0000256" key="3">
    <source>
        <dbReference type="ARBA" id="ARBA00022692"/>
    </source>
</evidence>
<dbReference type="Pfam" id="PF01943">
    <property type="entry name" value="Polysacc_synt"/>
    <property type="match status" value="1"/>
</dbReference>
<feature type="transmembrane region" description="Helical" evidence="6">
    <location>
        <begin position="461"/>
        <end position="478"/>
    </location>
</feature>
<evidence type="ECO:0000256" key="4">
    <source>
        <dbReference type="ARBA" id="ARBA00022989"/>
    </source>
</evidence>